<evidence type="ECO:0008006" key="3">
    <source>
        <dbReference type="Google" id="ProtNLM"/>
    </source>
</evidence>
<dbReference type="InterPro" id="IPR010428">
    <property type="entry name" value="Zincin_1"/>
</dbReference>
<dbReference type="SUPFAM" id="SSF55486">
    <property type="entry name" value="Metalloproteases ('zincins'), catalytic domain"/>
    <property type="match status" value="1"/>
</dbReference>
<evidence type="ECO:0000313" key="1">
    <source>
        <dbReference type="EMBL" id="PZQ43475.1"/>
    </source>
</evidence>
<reference evidence="1 2" key="1">
    <citation type="submission" date="2017-08" db="EMBL/GenBank/DDBJ databases">
        <title>Infants hospitalized years apart are colonized by the same room-sourced microbial strains.</title>
        <authorList>
            <person name="Brooks B."/>
            <person name="Olm M.R."/>
            <person name="Firek B.A."/>
            <person name="Baker R."/>
            <person name="Thomas B.C."/>
            <person name="Morowitz M.J."/>
            <person name="Banfield J.F."/>
        </authorList>
    </citation>
    <scope>NUCLEOTIDE SEQUENCE [LARGE SCALE GENOMIC DNA]</scope>
    <source>
        <strain evidence="1">S2_005_002_R2_29</strain>
    </source>
</reference>
<accession>A0A2W5MXT4</accession>
<dbReference type="Proteomes" id="UP000249417">
    <property type="component" value="Unassembled WGS sequence"/>
</dbReference>
<name>A0A2W5MXT4_9BACT</name>
<comment type="caution">
    <text evidence="1">The sequence shown here is derived from an EMBL/GenBank/DDBJ whole genome shotgun (WGS) entry which is preliminary data.</text>
</comment>
<dbReference type="InterPro" id="IPR038555">
    <property type="entry name" value="Zincin_1_sf"/>
</dbReference>
<dbReference type="Gene3D" id="3.30.2010.20">
    <property type="match status" value="1"/>
</dbReference>
<dbReference type="Pfam" id="PF06262">
    <property type="entry name" value="Zincin_1"/>
    <property type="match status" value="1"/>
</dbReference>
<dbReference type="AlphaFoldDB" id="A0A2W5MXT4"/>
<proteinExistence type="predicted"/>
<evidence type="ECO:0000313" key="2">
    <source>
        <dbReference type="Proteomes" id="UP000249417"/>
    </source>
</evidence>
<organism evidence="1 2">
    <name type="scientific">Micavibrio aeruginosavorus</name>
    <dbReference type="NCBI Taxonomy" id="349221"/>
    <lineage>
        <taxon>Bacteria</taxon>
        <taxon>Pseudomonadati</taxon>
        <taxon>Bdellovibrionota</taxon>
        <taxon>Bdellovibrionia</taxon>
        <taxon>Bdellovibrionales</taxon>
        <taxon>Pseudobdellovibrionaceae</taxon>
        <taxon>Micavibrio</taxon>
    </lineage>
</organism>
<sequence>MDQQRIIMNFSAPPSLDDIETIAKQIALTLPEEILDCCESLAVEVEDFADDAVQAEMELDDPYDLLALYRSGKEISPGVERKVANDDDVLILYRRPILDLWCEMQEDLTMMIREVMIEELAQNFDFSEDEIEEMTARHHQGMF</sequence>
<gene>
    <name evidence="1" type="ORF">DI551_12080</name>
</gene>
<protein>
    <recommendedName>
        <fullName evidence="3">Acetylglutamate kinase</fullName>
    </recommendedName>
</protein>
<dbReference type="EMBL" id="QFQB01000152">
    <property type="protein sequence ID" value="PZQ43475.1"/>
    <property type="molecule type" value="Genomic_DNA"/>
</dbReference>